<comment type="caution">
    <text evidence="1">The sequence shown here is derived from an EMBL/GenBank/DDBJ whole genome shotgun (WGS) entry which is preliminary data.</text>
</comment>
<evidence type="ECO:0000313" key="1">
    <source>
        <dbReference type="EMBL" id="KAK3078730.1"/>
    </source>
</evidence>
<reference evidence="1" key="1">
    <citation type="submission" date="2024-09" db="EMBL/GenBank/DDBJ databases">
        <title>Black Yeasts Isolated from many extreme environments.</title>
        <authorList>
            <person name="Coleine C."/>
            <person name="Stajich J.E."/>
            <person name="Selbmann L."/>
        </authorList>
    </citation>
    <scope>NUCLEOTIDE SEQUENCE</scope>
    <source>
        <strain evidence="1">CCFEE 5737</strain>
    </source>
</reference>
<sequence>LDGKDLDELAELEDEEDEAFLEEYRKKRIAEMSTITNASVFNQVYPLQKPDYSRDVTEASKKAYVLVLLTSSSELNVESRVLIEHWRELAKKYGDVKFCQIKADMCIEGYPDKNTPTVLVYKDGDIQRQIVTLNQMKGPKTSTEDVEQLLVSVGAVRQNDPRVQRRPDEDDQPVSSIKSSNKSINDEDDEDWD</sequence>
<proteinExistence type="predicted"/>
<evidence type="ECO:0000313" key="2">
    <source>
        <dbReference type="Proteomes" id="UP001186974"/>
    </source>
</evidence>
<protein>
    <submittedName>
        <fullName evidence="1">Uncharacterized protein</fullName>
    </submittedName>
</protein>
<dbReference type="Proteomes" id="UP001186974">
    <property type="component" value="Unassembled WGS sequence"/>
</dbReference>
<dbReference type="EMBL" id="JAWDJW010001657">
    <property type="protein sequence ID" value="KAK3078730.1"/>
    <property type="molecule type" value="Genomic_DNA"/>
</dbReference>
<keyword evidence="2" id="KW-1185">Reference proteome</keyword>
<name>A0ACC3DPW4_9PEZI</name>
<feature type="non-terminal residue" evidence="1">
    <location>
        <position position="1"/>
    </location>
</feature>
<organism evidence="1 2">
    <name type="scientific">Coniosporium uncinatum</name>
    <dbReference type="NCBI Taxonomy" id="93489"/>
    <lineage>
        <taxon>Eukaryota</taxon>
        <taxon>Fungi</taxon>
        <taxon>Dikarya</taxon>
        <taxon>Ascomycota</taxon>
        <taxon>Pezizomycotina</taxon>
        <taxon>Dothideomycetes</taxon>
        <taxon>Dothideomycetes incertae sedis</taxon>
        <taxon>Coniosporium</taxon>
    </lineage>
</organism>
<accession>A0ACC3DPW4</accession>
<gene>
    <name evidence="1" type="ORF">LTS18_006769</name>
</gene>